<dbReference type="Proteomes" id="UP001500635">
    <property type="component" value="Unassembled WGS sequence"/>
</dbReference>
<feature type="domain" description="Mammalian cell entry C-terminal" evidence="2">
    <location>
        <begin position="131"/>
        <end position="231"/>
    </location>
</feature>
<dbReference type="InterPro" id="IPR024516">
    <property type="entry name" value="Mce_C"/>
</dbReference>
<dbReference type="PANTHER" id="PTHR33371">
    <property type="entry name" value="INTERMEMBRANE PHOSPHOLIPID TRANSPORT SYSTEM BINDING PROTEIN MLAD-RELATED"/>
    <property type="match status" value="1"/>
</dbReference>
<evidence type="ECO:0000259" key="2">
    <source>
        <dbReference type="Pfam" id="PF11887"/>
    </source>
</evidence>
<accession>A0ABP8JHJ9</accession>
<dbReference type="EMBL" id="BAABFR010000024">
    <property type="protein sequence ID" value="GAA4390994.1"/>
    <property type="molecule type" value="Genomic_DNA"/>
</dbReference>
<comment type="caution">
    <text evidence="3">The sequence shown here is derived from an EMBL/GenBank/DDBJ whole genome shotgun (WGS) entry which is preliminary data.</text>
</comment>
<dbReference type="Pfam" id="PF11887">
    <property type="entry name" value="Mce4_CUP1"/>
    <property type="match status" value="1"/>
</dbReference>
<evidence type="ECO:0000313" key="4">
    <source>
        <dbReference type="Proteomes" id="UP001500635"/>
    </source>
</evidence>
<protein>
    <submittedName>
        <fullName evidence="3">MCE family protein</fullName>
    </submittedName>
</protein>
<dbReference type="InterPro" id="IPR052336">
    <property type="entry name" value="MlaD_Phospholipid_Transporter"/>
</dbReference>
<sequence>MRRAQIKNTVILAVAVLVAIAITVGVLAALHNPVSGSTRSYTASFSDASGLHSGSDVRLRGVLVGKVSKVQVQRVGDGNDADVAFTVAAAHPLTSTTRLAIKYLNLTGERFVEIEPGTGADGSGGTPVSHVPMSHTTPSFDITSLFNGLGPVLTAMNPEDVNQLTRNLVSLLQGGGVGADDMFRDLDRVTANLQNRQQVISTLIDNVASVANTIDDYNPQVVEFITNFNLLLDKTLASLNNFRLTAQYGPGFVDATNRLLQDFGLAPNMNLDSMLDSVLKNPASAADALRRLPGVFSALAALIGNPGPSACSKGPAALPASTKVFFGGADLVVCAR</sequence>
<dbReference type="InterPro" id="IPR003399">
    <property type="entry name" value="Mce/MlaD"/>
</dbReference>
<dbReference type="PANTHER" id="PTHR33371:SF17">
    <property type="entry name" value="MCE-FAMILY PROTEIN MCE1B"/>
    <property type="match status" value="1"/>
</dbReference>
<evidence type="ECO:0000313" key="3">
    <source>
        <dbReference type="EMBL" id="GAA4390994.1"/>
    </source>
</evidence>
<reference evidence="4" key="1">
    <citation type="journal article" date="2019" name="Int. J. Syst. Evol. Microbiol.">
        <title>The Global Catalogue of Microorganisms (GCM) 10K type strain sequencing project: providing services to taxonomists for standard genome sequencing and annotation.</title>
        <authorList>
            <consortium name="The Broad Institute Genomics Platform"/>
            <consortium name="The Broad Institute Genome Sequencing Center for Infectious Disease"/>
            <person name="Wu L."/>
            <person name="Ma J."/>
        </authorList>
    </citation>
    <scope>NUCLEOTIDE SEQUENCE [LARGE SCALE GENOMIC DNA]</scope>
    <source>
        <strain evidence="4">JCM 17688</strain>
    </source>
</reference>
<evidence type="ECO:0000259" key="1">
    <source>
        <dbReference type="Pfam" id="PF02470"/>
    </source>
</evidence>
<proteinExistence type="predicted"/>
<name>A0ABP8JHJ9_9ACTN</name>
<feature type="domain" description="Mce/MlaD" evidence="1">
    <location>
        <begin position="38"/>
        <end position="117"/>
    </location>
</feature>
<keyword evidence="4" id="KW-1185">Reference proteome</keyword>
<dbReference type="RefSeq" id="WP_344994427.1">
    <property type="nucleotide sequence ID" value="NZ_BAABFR010000024.1"/>
</dbReference>
<organism evidence="3 4">
    <name type="scientific">Tsukamurella soli</name>
    <dbReference type="NCBI Taxonomy" id="644556"/>
    <lineage>
        <taxon>Bacteria</taxon>
        <taxon>Bacillati</taxon>
        <taxon>Actinomycetota</taxon>
        <taxon>Actinomycetes</taxon>
        <taxon>Mycobacteriales</taxon>
        <taxon>Tsukamurellaceae</taxon>
        <taxon>Tsukamurella</taxon>
    </lineage>
</organism>
<dbReference type="Pfam" id="PF02470">
    <property type="entry name" value="MlaD"/>
    <property type="match status" value="1"/>
</dbReference>
<gene>
    <name evidence="3" type="ORF">GCM10023147_19510</name>
</gene>